<dbReference type="EMBL" id="JAFBDR010000028">
    <property type="protein sequence ID" value="MBM7573197.1"/>
    <property type="molecule type" value="Genomic_DNA"/>
</dbReference>
<reference evidence="1 2" key="1">
    <citation type="submission" date="2021-01" db="EMBL/GenBank/DDBJ databases">
        <title>Genomic Encyclopedia of Type Strains, Phase IV (KMG-IV): sequencing the most valuable type-strain genomes for metagenomic binning, comparative biology and taxonomic classification.</title>
        <authorList>
            <person name="Goeker M."/>
        </authorList>
    </citation>
    <scope>NUCLEOTIDE SEQUENCE [LARGE SCALE GENOMIC DNA]</scope>
    <source>
        <strain evidence="1 2">DSM 23711</strain>
    </source>
</reference>
<sequence length="63" mass="7624">MMLFNSYELEKIQELRREEQNRTFYEPIQTKKKSIAKRFVSLFKRKRPSVSEQQECGCLTCCD</sequence>
<comment type="caution">
    <text evidence="1">The sequence shown here is derived from an EMBL/GenBank/DDBJ whole genome shotgun (WGS) entry which is preliminary data.</text>
</comment>
<proteinExistence type="predicted"/>
<keyword evidence="2" id="KW-1185">Reference proteome</keyword>
<dbReference type="Proteomes" id="UP001296943">
    <property type="component" value="Unassembled WGS sequence"/>
</dbReference>
<accession>A0ABS2N502</accession>
<protein>
    <submittedName>
        <fullName evidence="1">Uncharacterized protein</fullName>
    </submittedName>
</protein>
<organism evidence="1 2">
    <name type="scientific">Aquibacillus albus</name>
    <dbReference type="NCBI Taxonomy" id="1168171"/>
    <lineage>
        <taxon>Bacteria</taxon>
        <taxon>Bacillati</taxon>
        <taxon>Bacillota</taxon>
        <taxon>Bacilli</taxon>
        <taxon>Bacillales</taxon>
        <taxon>Bacillaceae</taxon>
        <taxon>Aquibacillus</taxon>
    </lineage>
</organism>
<evidence type="ECO:0000313" key="2">
    <source>
        <dbReference type="Proteomes" id="UP001296943"/>
    </source>
</evidence>
<name>A0ABS2N502_9BACI</name>
<evidence type="ECO:0000313" key="1">
    <source>
        <dbReference type="EMBL" id="MBM7573197.1"/>
    </source>
</evidence>
<gene>
    <name evidence="1" type="ORF">JOC48_003748</name>
</gene>